<dbReference type="InterPro" id="IPR043128">
    <property type="entry name" value="Rev_trsase/Diguanyl_cyclase"/>
</dbReference>
<dbReference type="OrthoDB" id="625722at2"/>
<reference evidence="5" key="1">
    <citation type="submission" date="2018-05" db="EMBL/GenBank/DDBJ databases">
        <title>Pedobacter paludis sp. nov., isolated from wetland soil.</title>
        <authorList>
            <person name="Zhang Y."/>
        </authorList>
    </citation>
    <scope>NUCLEOTIDE SEQUENCE [LARGE SCALE GENOMIC DNA]</scope>
    <source>
        <strain evidence="5">R-8</strain>
    </source>
</reference>
<feature type="domain" description="UmuC" evidence="3">
    <location>
        <begin position="5"/>
        <end position="73"/>
    </location>
</feature>
<keyword evidence="4" id="KW-0808">Transferase</keyword>
<dbReference type="Pfam" id="PF00817">
    <property type="entry name" value="IMS"/>
    <property type="match status" value="1"/>
</dbReference>
<sequence length="499" mass="55775">MARRYMSIWFPSLLVDWKRIKRPEFAGIPLVFADKVGNRVVVTASSAEAGALGVYPGMPLADARAILPELEVVENQGHRNMVLLRHLGQWCIRYSPLAGVDGEDGLLLDISGCAHLWGGEKGYLKEIVLRLRGAGYFVRAAISDTIGASWAVARFGKVSPIVASGGELEALSPLPPMALRLEALSSAKLIKLGLSKISLFIHMPRSVLRRRIGEAAVEKMEQALGMREESFTPVELPAEFSGRLPCLEPVRTRTAIEIAIQKLLEGLCKKLKGEGLGLRSARLLSYRIDGKVLETRIGTGSPNISVSHLNKLFSLKIEEIAPGLGIELFVLEGLKVEDLKVHQESMWKVLGTEDSGMAELLDQISGKFGASVIRRYLPQPYHWPERSVKVAESLDEPVLTPWRTDRMRPVQLLGIPEAVRVSAPIPDYPPMLFIYRGVKHLVKKADGPERIEREWWLDAGEHRDYYQVEDEAGRRYWLFRSGHYDEKKTSGWFIHGFFA</sequence>
<dbReference type="InterPro" id="IPR001126">
    <property type="entry name" value="UmuC"/>
</dbReference>
<evidence type="ECO:0000313" key="4">
    <source>
        <dbReference type="EMBL" id="PWS30255.1"/>
    </source>
</evidence>
<dbReference type="InterPro" id="IPR050356">
    <property type="entry name" value="SulA_CellDiv_inhibitor"/>
</dbReference>
<dbReference type="Gene3D" id="3.30.70.270">
    <property type="match status" value="1"/>
</dbReference>
<keyword evidence="2" id="KW-0227">DNA damage</keyword>
<proteinExistence type="inferred from homology"/>
<evidence type="ECO:0000256" key="2">
    <source>
        <dbReference type="ARBA" id="ARBA00022763"/>
    </source>
</evidence>
<dbReference type="EMBL" id="QGNY01000007">
    <property type="protein sequence ID" value="PWS30255.1"/>
    <property type="molecule type" value="Genomic_DNA"/>
</dbReference>
<evidence type="ECO:0000256" key="1">
    <source>
        <dbReference type="ARBA" id="ARBA00010945"/>
    </source>
</evidence>
<evidence type="ECO:0000259" key="3">
    <source>
        <dbReference type="PROSITE" id="PS50173"/>
    </source>
</evidence>
<dbReference type="SUPFAM" id="SSF56672">
    <property type="entry name" value="DNA/RNA polymerases"/>
    <property type="match status" value="1"/>
</dbReference>
<dbReference type="AlphaFoldDB" id="A0A317EUX2"/>
<dbReference type="CDD" id="cd03468">
    <property type="entry name" value="PolY_like"/>
    <property type="match status" value="1"/>
</dbReference>
<name>A0A317EUX2_9SPHI</name>
<gene>
    <name evidence="4" type="ORF">DF947_17620</name>
</gene>
<dbReference type="Proteomes" id="UP000245391">
    <property type="component" value="Unassembled WGS sequence"/>
</dbReference>
<organism evidence="4 5">
    <name type="scientific">Pedobacter paludis</name>
    <dbReference type="NCBI Taxonomy" id="2203212"/>
    <lineage>
        <taxon>Bacteria</taxon>
        <taxon>Pseudomonadati</taxon>
        <taxon>Bacteroidota</taxon>
        <taxon>Sphingobacteriia</taxon>
        <taxon>Sphingobacteriales</taxon>
        <taxon>Sphingobacteriaceae</taxon>
        <taxon>Pedobacter</taxon>
    </lineage>
</organism>
<dbReference type="InterPro" id="IPR043502">
    <property type="entry name" value="DNA/RNA_pol_sf"/>
</dbReference>
<dbReference type="GO" id="GO:0016740">
    <property type="term" value="F:transferase activity"/>
    <property type="evidence" value="ECO:0007669"/>
    <property type="project" value="UniProtKB-KW"/>
</dbReference>
<protein>
    <submittedName>
        <fullName evidence="4">Nucleotidyltransferase</fullName>
    </submittedName>
</protein>
<keyword evidence="5" id="KW-1185">Reference proteome</keyword>
<accession>A0A317EUX2</accession>
<dbReference type="GO" id="GO:0006281">
    <property type="term" value="P:DNA repair"/>
    <property type="evidence" value="ECO:0007669"/>
    <property type="project" value="InterPro"/>
</dbReference>
<comment type="similarity">
    <text evidence="1">Belongs to the DNA polymerase type-Y family.</text>
</comment>
<dbReference type="PANTHER" id="PTHR35369:SF2">
    <property type="entry name" value="BLR3025 PROTEIN"/>
    <property type="match status" value="1"/>
</dbReference>
<comment type="caution">
    <text evidence="4">The sequence shown here is derived from an EMBL/GenBank/DDBJ whole genome shotgun (WGS) entry which is preliminary data.</text>
</comment>
<dbReference type="PROSITE" id="PS50173">
    <property type="entry name" value="UMUC"/>
    <property type="match status" value="1"/>
</dbReference>
<dbReference type="PANTHER" id="PTHR35369">
    <property type="entry name" value="BLR3025 PROTEIN-RELATED"/>
    <property type="match status" value="1"/>
</dbReference>
<dbReference type="Gene3D" id="3.40.1170.60">
    <property type="match status" value="1"/>
</dbReference>
<evidence type="ECO:0000313" key="5">
    <source>
        <dbReference type="Proteomes" id="UP000245391"/>
    </source>
</evidence>